<dbReference type="Gene3D" id="1.25.60.10">
    <property type="entry name" value="MgtE N-terminal domain-like"/>
    <property type="match status" value="1"/>
</dbReference>
<dbReference type="Gene3D" id="3.10.580.10">
    <property type="entry name" value="CBS-domain"/>
    <property type="match status" value="1"/>
</dbReference>
<keyword evidence="3 9" id="KW-0813">Transport</keyword>
<dbReference type="Pfam" id="PF03448">
    <property type="entry name" value="MgtE_N"/>
    <property type="match status" value="1"/>
</dbReference>
<dbReference type="PANTHER" id="PTHR43773:SF1">
    <property type="entry name" value="MAGNESIUM TRANSPORTER MGTE"/>
    <property type="match status" value="1"/>
</dbReference>
<dbReference type="InterPro" id="IPR006668">
    <property type="entry name" value="Mg_transptr_MgtE_intracell_dom"/>
</dbReference>
<evidence type="ECO:0000256" key="7">
    <source>
        <dbReference type="ARBA" id="ARBA00023136"/>
    </source>
</evidence>
<feature type="transmembrane region" description="Helical" evidence="9">
    <location>
        <begin position="366"/>
        <end position="388"/>
    </location>
</feature>
<dbReference type="InterPro" id="IPR036739">
    <property type="entry name" value="SLC41_membr_dom_sf"/>
</dbReference>
<evidence type="ECO:0000256" key="6">
    <source>
        <dbReference type="ARBA" id="ARBA00022989"/>
    </source>
</evidence>
<feature type="domain" description="CBS" evidence="10">
    <location>
        <begin position="210"/>
        <end position="268"/>
    </location>
</feature>
<keyword evidence="9" id="KW-0479">Metal-binding</keyword>
<comment type="function">
    <text evidence="9">Acts as a magnesium transporter.</text>
</comment>
<feature type="transmembrane region" description="Helical" evidence="9">
    <location>
        <begin position="292"/>
        <end position="313"/>
    </location>
</feature>
<dbReference type="InterPro" id="IPR000644">
    <property type="entry name" value="CBS_dom"/>
</dbReference>
<keyword evidence="5 9" id="KW-0460">Magnesium</keyword>
<dbReference type="InterPro" id="IPR006669">
    <property type="entry name" value="MgtE_transporter"/>
</dbReference>
<comment type="caution">
    <text evidence="11">The sequence shown here is derived from an EMBL/GenBank/DDBJ whole genome shotgun (WGS) entry which is preliminary data.</text>
</comment>
<keyword evidence="6 9" id="KW-1133">Transmembrane helix</keyword>
<dbReference type="EMBL" id="MDLC01000018">
    <property type="protein sequence ID" value="ODS23887.1"/>
    <property type="molecule type" value="Genomic_DNA"/>
</dbReference>
<dbReference type="SMART" id="SM00924">
    <property type="entry name" value="MgtE_N"/>
    <property type="match status" value="1"/>
</dbReference>
<name>A0A1D2QQN1_9GAMM</name>
<dbReference type="AlphaFoldDB" id="A0A1D2QQN1"/>
<dbReference type="SUPFAM" id="SSF158791">
    <property type="entry name" value="MgtE N-terminal domain-like"/>
    <property type="match status" value="1"/>
</dbReference>
<dbReference type="NCBIfam" id="TIGR00400">
    <property type="entry name" value="mgtE"/>
    <property type="match status" value="1"/>
</dbReference>
<evidence type="ECO:0000256" key="4">
    <source>
        <dbReference type="ARBA" id="ARBA00022692"/>
    </source>
</evidence>
<comment type="subunit">
    <text evidence="9">Homodimer.</text>
</comment>
<dbReference type="PANTHER" id="PTHR43773">
    <property type="entry name" value="MAGNESIUM TRANSPORTER MGTE"/>
    <property type="match status" value="1"/>
</dbReference>
<evidence type="ECO:0000256" key="3">
    <source>
        <dbReference type="ARBA" id="ARBA00022448"/>
    </source>
</evidence>
<dbReference type="PROSITE" id="PS51371">
    <property type="entry name" value="CBS"/>
    <property type="match status" value="1"/>
</dbReference>
<gene>
    <name evidence="11" type="ORF">AB835_06560</name>
</gene>
<dbReference type="Gene3D" id="1.10.357.20">
    <property type="entry name" value="SLC41 divalent cation transporters, integral membrane domain"/>
    <property type="match status" value="1"/>
</dbReference>
<dbReference type="STRING" id="62101.AB835_06560"/>
<evidence type="ECO:0000256" key="1">
    <source>
        <dbReference type="ARBA" id="ARBA00004141"/>
    </source>
</evidence>
<dbReference type="InterPro" id="IPR006667">
    <property type="entry name" value="SLC41_membr_dom"/>
</dbReference>
<dbReference type="Pfam" id="PF00571">
    <property type="entry name" value="CBS"/>
    <property type="match status" value="2"/>
</dbReference>
<evidence type="ECO:0000313" key="11">
    <source>
        <dbReference type="EMBL" id="ODS23887.1"/>
    </source>
</evidence>
<protein>
    <recommendedName>
        <fullName evidence="9">Magnesium transporter MgtE</fullName>
    </recommendedName>
</protein>
<proteinExistence type="inferred from homology"/>
<feature type="transmembrane region" description="Helical" evidence="9">
    <location>
        <begin position="394"/>
        <end position="415"/>
    </location>
</feature>
<dbReference type="GO" id="GO:0046872">
    <property type="term" value="F:metal ion binding"/>
    <property type="evidence" value="ECO:0007669"/>
    <property type="project" value="UniProtKB-KW"/>
</dbReference>
<dbReference type="InterPro" id="IPR038076">
    <property type="entry name" value="MgtE_N_sf"/>
</dbReference>
<keyword evidence="8" id="KW-0129">CBS domain</keyword>
<accession>A0A1D2QQN1</accession>
<dbReference type="InterPro" id="IPR046342">
    <property type="entry name" value="CBS_dom_sf"/>
</dbReference>
<dbReference type="SUPFAM" id="SSF161093">
    <property type="entry name" value="MgtE membrane domain-like"/>
    <property type="match status" value="1"/>
</dbReference>
<evidence type="ECO:0000259" key="10">
    <source>
        <dbReference type="PROSITE" id="PS51371"/>
    </source>
</evidence>
<feature type="transmembrane region" description="Helical" evidence="9">
    <location>
        <begin position="319"/>
        <end position="345"/>
    </location>
</feature>
<reference evidence="11 12" key="1">
    <citation type="journal article" date="2016" name="Appl. Environ. Microbiol.">
        <title>Lack of Overt Genome Reduction in the Bryostatin-Producing Bryozoan Symbiont "Candidatus Endobugula sertula".</title>
        <authorList>
            <person name="Miller I.J."/>
            <person name="Vanee N."/>
            <person name="Fong S.S."/>
            <person name="Lim-Fong G.E."/>
            <person name="Kwan J.C."/>
        </authorList>
    </citation>
    <scope>NUCLEOTIDE SEQUENCE [LARGE SCALE GENOMIC DNA]</scope>
    <source>
        <strain evidence="11">AB1-4</strain>
    </source>
</reference>
<dbReference type="GO" id="GO:0015095">
    <property type="term" value="F:magnesium ion transmembrane transporter activity"/>
    <property type="evidence" value="ECO:0007669"/>
    <property type="project" value="UniProtKB-UniRule"/>
</dbReference>
<evidence type="ECO:0000313" key="12">
    <source>
        <dbReference type="Proteomes" id="UP000242502"/>
    </source>
</evidence>
<comment type="similarity">
    <text evidence="2 9">Belongs to the SLC41A transporter family.</text>
</comment>
<keyword evidence="9" id="KW-1003">Cell membrane</keyword>
<feature type="transmembrane region" description="Helical" evidence="9">
    <location>
        <begin position="427"/>
        <end position="454"/>
    </location>
</feature>
<dbReference type="SUPFAM" id="SSF54631">
    <property type="entry name" value="CBS-domain pair"/>
    <property type="match status" value="1"/>
</dbReference>
<evidence type="ECO:0000256" key="8">
    <source>
        <dbReference type="PROSITE-ProRule" id="PRU00703"/>
    </source>
</evidence>
<evidence type="ECO:0000256" key="5">
    <source>
        <dbReference type="ARBA" id="ARBA00022842"/>
    </source>
</evidence>
<evidence type="ECO:0000256" key="9">
    <source>
        <dbReference type="RuleBase" id="RU362011"/>
    </source>
</evidence>
<evidence type="ECO:0000256" key="2">
    <source>
        <dbReference type="ARBA" id="ARBA00009749"/>
    </source>
</evidence>
<dbReference type="Pfam" id="PF01769">
    <property type="entry name" value="MgtE"/>
    <property type="match status" value="1"/>
</dbReference>
<dbReference type="Proteomes" id="UP000242502">
    <property type="component" value="Unassembled WGS sequence"/>
</dbReference>
<organism evidence="11 12">
    <name type="scientific">Candidatus Endobugula sertula</name>
    <name type="common">Bugula neritina bacterial symbiont</name>
    <dbReference type="NCBI Taxonomy" id="62101"/>
    <lineage>
        <taxon>Bacteria</taxon>
        <taxon>Pseudomonadati</taxon>
        <taxon>Pseudomonadota</taxon>
        <taxon>Gammaproteobacteria</taxon>
        <taxon>Cellvibrionales</taxon>
        <taxon>Cellvibrionaceae</taxon>
        <taxon>Candidatus Endobugula</taxon>
    </lineage>
</organism>
<keyword evidence="4 9" id="KW-0812">Transmembrane</keyword>
<dbReference type="GO" id="GO:0005886">
    <property type="term" value="C:plasma membrane"/>
    <property type="evidence" value="ECO:0007669"/>
    <property type="project" value="UniProtKB-SubCell"/>
</dbReference>
<sequence>MQNFIEEKIDKTQEHLSKLSDILENNGEMRSIKRMLNGLKPIEISQLLESSPPPSRKVLWTMVEEDIRGAVLQEIPDELTGQILKTMNTQQVADITNDLDADDAADILQQLPNRIIQEVLQAMSEQSRSRVETVLSYEEDTAGGLMNTDIITIRPPFTLDVVIRYLRRHDEIPPSTDQLFVVNQDDVFLGTLSMNKLLTSDPNISVREIMRTDTEALPVNMKDNEVAQLFEQNDWVSAAVINEQQQIVGRITIDDVVDVIIEEADHSLMSLAGLDDDEDTFAPLIRTTPRRAIWLGVNLLTAILASSVINLFQGTIDKVVALAVLMPIVASMGGIAGSQTLAIVIRGTALGKIGPSNQHWLLSREILSGLFNGILWAVVLGSITSWWFDDIYMAMIIGVATVINLVTAAVGGTLLPPFLKKMGIDPALAAGVALTTLTDVVGFMAFLGLATLFYA</sequence>
<keyword evidence="7 9" id="KW-0472">Membrane</keyword>
<comment type="subcellular location">
    <subcellularLocation>
        <location evidence="9">Cell membrane</location>
        <topology evidence="9">Multi-pass membrane protein</topology>
    </subcellularLocation>
    <subcellularLocation>
        <location evidence="1">Membrane</location>
        <topology evidence="1">Multi-pass membrane protein</topology>
    </subcellularLocation>
</comment>
<dbReference type="CDD" id="cd04606">
    <property type="entry name" value="CBS_pair_Mg_transporter"/>
    <property type="match status" value="1"/>
</dbReference>